<feature type="domain" description="Carboxylesterase type B" evidence="6">
    <location>
        <begin position="68"/>
        <end position="577"/>
    </location>
</feature>
<evidence type="ECO:0000256" key="4">
    <source>
        <dbReference type="ARBA" id="ARBA00023180"/>
    </source>
</evidence>
<accession>A0ABP1RSD9</accession>
<dbReference type="PROSITE" id="PS00122">
    <property type="entry name" value="CARBOXYLESTERASE_B_1"/>
    <property type="match status" value="1"/>
</dbReference>
<evidence type="ECO:0000259" key="6">
    <source>
        <dbReference type="Pfam" id="PF00135"/>
    </source>
</evidence>
<evidence type="ECO:0000313" key="7">
    <source>
        <dbReference type="EMBL" id="CAL8134372.1"/>
    </source>
</evidence>
<dbReference type="Pfam" id="PF00135">
    <property type="entry name" value="COesterase"/>
    <property type="match status" value="1"/>
</dbReference>
<keyword evidence="4" id="KW-0325">Glycoprotein</keyword>
<keyword evidence="2" id="KW-0719">Serine esterase</keyword>
<dbReference type="EC" id="3.1.1.-" evidence="5"/>
<dbReference type="PROSITE" id="PS00941">
    <property type="entry name" value="CARBOXYLESTERASE_B_2"/>
    <property type="match status" value="1"/>
</dbReference>
<organism evidence="7 8">
    <name type="scientific">Orchesella dallaii</name>
    <dbReference type="NCBI Taxonomy" id="48710"/>
    <lineage>
        <taxon>Eukaryota</taxon>
        <taxon>Metazoa</taxon>
        <taxon>Ecdysozoa</taxon>
        <taxon>Arthropoda</taxon>
        <taxon>Hexapoda</taxon>
        <taxon>Collembola</taxon>
        <taxon>Entomobryomorpha</taxon>
        <taxon>Entomobryoidea</taxon>
        <taxon>Orchesellidae</taxon>
        <taxon>Orchesellinae</taxon>
        <taxon>Orchesella</taxon>
    </lineage>
</organism>
<keyword evidence="8" id="KW-1185">Reference proteome</keyword>
<dbReference type="InterPro" id="IPR029058">
    <property type="entry name" value="AB_hydrolase_fold"/>
</dbReference>
<proteinExistence type="inferred from homology"/>
<evidence type="ECO:0000256" key="2">
    <source>
        <dbReference type="ARBA" id="ARBA00022487"/>
    </source>
</evidence>
<reference evidence="7 8" key="1">
    <citation type="submission" date="2024-08" db="EMBL/GenBank/DDBJ databases">
        <authorList>
            <person name="Cucini C."/>
            <person name="Frati F."/>
        </authorList>
    </citation>
    <scope>NUCLEOTIDE SEQUENCE [LARGE SCALE GENOMIC DNA]</scope>
</reference>
<comment type="caution">
    <text evidence="7">The sequence shown here is derived from an EMBL/GenBank/DDBJ whole genome shotgun (WGS) entry which is preliminary data.</text>
</comment>
<dbReference type="EMBL" id="CAXLJM020000104">
    <property type="protein sequence ID" value="CAL8134372.1"/>
    <property type="molecule type" value="Genomic_DNA"/>
</dbReference>
<dbReference type="Gene3D" id="3.40.50.1820">
    <property type="entry name" value="alpha/beta hydrolase"/>
    <property type="match status" value="1"/>
</dbReference>
<keyword evidence="3 5" id="KW-0378">Hydrolase</keyword>
<dbReference type="InterPro" id="IPR002018">
    <property type="entry name" value="CarbesteraseB"/>
</dbReference>
<dbReference type="Proteomes" id="UP001642540">
    <property type="component" value="Unassembled WGS sequence"/>
</dbReference>
<evidence type="ECO:0000256" key="1">
    <source>
        <dbReference type="ARBA" id="ARBA00005964"/>
    </source>
</evidence>
<name>A0ABP1RSD9_9HEXA</name>
<dbReference type="SUPFAM" id="SSF53474">
    <property type="entry name" value="alpha/beta-Hydrolases"/>
    <property type="match status" value="1"/>
</dbReference>
<comment type="similarity">
    <text evidence="1 5">Belongs to the type-B carboxylesterase/lipase family.</text>
</comment>
<dbReference type="InterPro" id="IPR050309">
    <property type="entry name" value="Type-B_Carboxylest/Lipase"/>
</dbReference>
<feature type="signal peptide" evidence="5">
    <location>
        <begin position="1"/>
        <end position="21"/>
    </location>
</feature>
<keyword evidence="5" id="KW-0732">Signal</keyword>
<feature type="chain" id="PRO_5044949477" description="Carboxylic ester hydrolase" evidence="5">
    <location>
        <begin position="22"/>
        <end position="614"/>
    </location>
</feature>
<evidence type="ECO:0000256" key="5">
    <source>
        <dbReference type="RuleBase" id="RU361235"/>
    </source>
</evidence>
<dbReference type="InterPro" id="IPR019826">
    <property type="entry name" value="Carboxylesterase_B_AS"/>
</dbReference>
<sequence>MFARLSIILINLFCTLYKCEFGANPPYLFTNPQDSPLIHINRLLPLPLDDLNKEGRSLDEEHEDDRGPRVITKLGPVQGFKMGISDTREVFAFTGVPYGETTSGENRFRAPLPRKAWPGLWDATLPSPLCLQSYPFANWRVRGQDDCLYLDIYTPHIPQNGSRGELLPVFLLIPGGAFFFGDSRSYGPEYLLRENIIFIPINVRMGIFGWLSTGDEHASGNWALKDQALAIEWVHDNIQAFGGDPDKIIIGGVSSGAMSAHAMLFTNHRARSYVKGIVAISGTTVPGPLNTQGKVQDISDAAAKTVGCPTSKDMDGSKRMVECLRNVNPLVLANHARFMPYFISPAALFMPTLESPGPSAFISELPQLQYSKGIVPPIPLIVTRTEDETQMELLSLRRFLSLTRHFYFNMMTLFLSLVYGNSFNQVDTEQARKSFAKVHQFYFGKSSPPDFMIGTDYSIFCQILNDAVFIAPMWTAVEYHHKVAPTYTYIQKTKVLPNMPLLKLLGRGRLTRFGASHASELPLLFDMKRLMPPLQPGSEYDIVSRRLVNMFANFAAHGAPFYRNDEGNLLNLWKPVDDIRNPVALEVGLVTEIKMIVDPVAASGRLQIWKEVVF</sequence>
<dbReference type="PANTHER" id="PTHR11559">
    <property type="entry name" value="CARBOXYLESTERASE"/>
    <property type="match status" value="1"/>
</dbReference>
<evidence type="ECO:0000256" key="3">
    <source>
        <dbReference type="ARBA" id="ARBA00022801"/>
    </source>
</evidence>
<evidence type="ECO:0000313" key="8">
    <source>
        <dbReference type="Proteomes" id="UP001642540"/>
    </source>
</evidence>
<protein>
    <recommendedName>
        <fullName evidence="5">Carboxylic ester hydrolase</fullName>
        <ecNumber evidence="5">3.1.1.-</ecNumber>
    </recommendedName>
</protein>
<gene>
    <name evidence="7" type="ORF">ODALV1_LOCUS25494</name>
</gene>
<dbReference type="InterPro" id="IPR019819">
    <property type="entry name" value="Carboxylesterase_B_CS"/>
</dbReference>